<protein>
    <submittedName>
        <fullName evidence="2">DUF397 domain-containing protein</fullName>
    </submittedName>
</protein>
<gene>
    <name evidence="2" type="ORF">AB0L16_18290</name>
</gene>
<accession>A0ABV3K0E5</accession>
<dbReference type="EMBL" id="JBFAUK010000013">
    <property type="protein sequence ID" value="MEV5508398.1"/>
    <property type="molecule type" value="Genomic_DNA"/>
</dbReference>
<feature type="domain" description="DUF397" evidence="1">
    <location>
        <begin position="23"/>
        <end position="75"/>
    </location>
</feature>
<dbReference type="InterPro" id="IPR007278">
    <property type="entry name" value="DUF397"/>
</dbReference>
<feature type="domain" description="DUF397" evidence="1">
    <location>
        <begin position="5"/>
        <end position="22"/>
    </location>
</feature>
<dbReference type="Proteomes" id="UP001552594">
    <property type="component" value="Unassembled WGS sequence"/>
</dbReference>
<comment type="caution">
    <text evidence="2">The sequence shown here is derived from an EMBL/GenBank/DDBJ whole genome shotgun (WGS) entry which is preliminary data.</text>
</comment>
<sequence length="77" mass="8549">MNKTSWFKSSYSGQNGSNCVEVAWFKSSYSRENGDACLEIAPLPERVAIRDSKNPALRAITAPVPAWKAFVADLRNE</sequence>
<proteinExistence type="predicted"/>
<dbReference type="RefSeq" id="WP_109279170.1">
    <property type="nucleotide sequence ID" value="NZ_JBFAUK010000013.1"/>
</dbReference>
<reference evidence="2 3" key="1">
    <citation type="submission" date="2024-06" db="EMBL/GenBank/DDBJ databases">
        <title>The Natural Products Discovery Center: Release of the First 8490 Sequenced Strains for Exploring Actinobacteria Biosynthetic Diversity.</title>
        <authorList>
            <person name="Kalkreuter E."/>
            <person name="Kautsar S.A."/>
            <person name="Yang D."/>
            <person name="Bader C.D."/>
            <person name="Teijaro C.N."/>
            <person name="Fluegel L."/>
            <person name="Davis C.M."/>
            <person name="Simpson J.R."/>
            <person name="Lauterbach L."/>
            <person name="Steele A.D."/>
            <person name="Gui C."/>
            <person name="Meng S."/>
            <person name="Li G."/>
            <person name="Viehrig K."/>
            <person name="Ye F."/>
            <person name="Su P."/>
            <person name="Kiefer A.F."/>
            <person name="Nichols A."/>
            <person name="Cepeda A.J."/>
            <person name="Yan W."/>
            <person name="Fan B."/>
            <person name="Jiang Y."/>
            <person name="Adhikari A."/>
            <person name="Zheng C.-J."/>
            <person name="Schuster L."/>
            <person name="Cowan T.M."/>
            <person name="Smanski M.J."/>
            <person name="Chevrette M.G."/>
            <person name="De Carvalho L.P.S."/>
            <person name="Shen B."/>
        </authorList>
    </citation>
    <scope>NUCLEOTIDE SEQUENCE [LARGE SCALE GENOMIC DNA]</scope>
    <source>
        <strain evidence="2 3">NPDC052347</strain>
    </source>
</reference>
<organism evidence="2 3">
    <name type="scientific">Streptomyces orinoci</name>
    <name type="common">Streptoverticillium orinoci</name>
    <dbReference type="NCBI Taxonomy" id="67339"/>
    <lineage>
        <taxon>Bacteria</taxon>
        <taxon>Bacillati</taxon>
        <taxon>Actinomycetota</taxon>
        <taxon>Actinomycetes</taxon>
        <taxon>Kitasatosporales</taxon>
        <taxon>Streptomycetaceae</taxon>
        <taxon>Streptomyces</taxon>
    </lineage>
</organism>
<evidence type="ECO:0000313" key="3">
    <source>
        <dbReference type="Proteomes" id="UP001552594"/>
    </source>
</evidence>
<keyword evidence="3" id="KW-1185">Reference proteome</keyword>
<name>A0ABV3K0E5_STRON</name>
<evidence type="ECO:0000259" key="1">
    <source>
        <dbReference type="Pfam" id="PF04149"/>
    </source>
</evidence>
<evidence type="ECO:0000313" key="2">
    <source>
        <dbReference type="EMBL" id="MEV5508398.1"/>
    </source>
</evidence>
<dbReference type="Pfam" id="PF04149">
    <property type="entry name" value="DUF397"/>
    <property type="match status" value="2"/>
</dbReference>